<proteinExistence type="predicted"/>
<comment type="caution">
    <text evidence="3">The sequence shown here is derived from an EMBL/GenBank/DDBJ whole genome shotgun (WGS) entry which is preliminary data.</text>
</comment>
<dbReference type="AlphaFoldDB" id="A0AAE4G9R3"/>
<evidence type="ECO:0000256" key="1">
    <source>
        <dbReference type="SAM" id="Phobius"/>
    </source>
</evidence>
<feature type="transmembrane region" description="Helical" evidence="1">
    <location>
        <begin position="134"/>
        <end position="154"/>
    </location>
</feature>
<evidence type="ECO:0000259" key="2">
    <source>
        <dbReference type="Pfam" id="PF20455"/>
    </source>
</evidence>
<organism evidence="3">
    <name type="scientific">Herbaspirillum huttiense subsp. nephrolepidis</name>
    <dbReference type="NCBI Taxonomy" id="3075126"/>
    <lineage>
        <taxon>Bacteria</taxon>
        <taxon>Pseudomonadati</taxon>
        <taxon>Pseudomonadota</taxon>
        <taxon>Betaproteobacteria</taxon>
        <taxon>Burkholderiales</taxon>
        <taxon>Oxalobacteraceae</taxon>
        <taxon>Herbaspirillum</taxon>
    </lineage>
</organism>
<dbReference type="EMBL" id="JAVRAA010000008">
    <property type="protein sequence ID" value="MDT0338427.1"/>
    <property type="molecule type" value="Genomic_DNA"/>
</dbReference>
<accession>A0AAE4G9R3</accession>
<protein>
    <recommendedName>
        <fullName evidence="2">DUF6708 domain-containing protein</fullName>
    </recommendedName>
</protein>
<keyword evidence="1" id="KW-0472">Membrane</keyword>
<dbReference type="RefSeq" id="WP_259432646.1">
    <property type="nucleotide sequence ID" value="NZ_JAVLSM010000002.1"/>
</dbReference>
<keyword evidence="1" id="KW-1133">Transmembrane helix</keyword>
<feature type="domain" description="DUF6708" evidence="2">
    <location>
        <begin position="150"/>
        <end position="349"/>
    </location>
</feature>
<sequence>MKKNHRRERHSRRRSTVEDIDLSLDILPHESEFVLYHWAGEPASDVFFGLNSNPAFKGLGNEAILLPPHSLSVSRTPHSGNFVMEVHPHGLAYADGGASITGLMMFTALFSSPVFFLILSVIFNDLLSGRLDLFLDSVGIILLIILGLMIWCAVRFDISGYRYAPILFDRAAGKVHVFTDRTSLFSLLPLWGGGKYDIQSYDWSCTRVQVCRSRVVTKNHTQVLASLHCVVIKGPKDDTVIAQFPLGGTVSSLAVQLLMNQWEHIRRFMQHEGPVLNEGEQVYVPHGSSLLRALCWSQPLIGPGRYPFTFLMLLAQLFALCFLWFTIPYGLLGWVCYHLKSKPKWPAEILSSVGRR</sequence>
<name>A0AAE4G9R3_9BURK</name>
<reference evidence="3" key="1">
    <citation type="submission" date="2023-02" db="EMBL/GenBank/DDBJ databases">
        <title>Description of Herbaspirillum huttiense subsp. nephrolepsisexaltata and Herbaspirillum huttiense subsp. lycopersicon.</title>
        <authorList>
            <person name="Poudel M."/>
            <person name="Sharma A."/>
            <person name="Goss E."/>
            <person name="Tapia J.H."/>
            <person name="Harmon C.M."/>
            <person name="Jones J.B."/>
        </authorList>
    </citation>
    <scope>NUCLEOTIDE SEQUENCE</scope>
    <source>
        <strain evidence="3">NC40101</strain>
    </source>
</reference>
<keyword evidence="1" id="KW-0812">Transmembrane</keyword>
<gene>
    <name evidence="3" type="ORF">RJN63_16430</name>
</gene>
<dbReference type="InterPro" id="IPR046554">
    <property type="entry name" value="DUF6708"/>
</dbReference>
<feature type="transmembrane region" description="Helical" evidence="1">
    <location>
        <begin position="308"/>
        <end position="327"/>
    </location>
</feature>
<feature type="transmembrane region" description="Helical" evidence="1">
    <location>
        <begin position="103"/>
        <end position="122"/>
    </location>
</feature>
<evidence type="ECO:0000313" key="3">
    <source>
        <dbReference type="EMBL" id="MDT0338427.1"/>
    </source>
</evidence>
<dbReference type="Pfam" id="PF20455">
    <property type="entry name" value="DUF6708"/>
    <property type="match status" value="1"/>
</dbReference>